<feature type="domain" description="Thg1 C-terminal" evidence="12">
    <location>
        <begin position="134"/>
        <end position="221"/>
    </location>
</feature>
<dbReference type="GO" id="GO:0000287">
    <property type="term" value="F:magnesium ion binding"/>
    <property type="evidence" value="ECO:0007669"/>
    <property type="project" value="InterPro"/>
</dbReference>
<evidence type="ECO:0000256" key="5">
    <source>
        <dbReference type="ARBA" id="ARBA00022694"/>
    </source>
</evidence>
<accession>A0A5B2VZF4</accession>
<dbReference type="GO" id="GO:0008193">
    <property type="term" value="F:tRNA guanylyltransferase activity"/>
    <property type="evidence" value="ECO:0007669"/>
    <property type="project" value="UniProtKB-EC"/>
</dbReference>
<dbReference type="GO" id="GO:0006400">
    <property type="term" value="P:tRNA modification"/>
    <property type="evidence" value="ECO:0007669"/>
    <property type="project" value="InterPro"/>
</dbReference>
<dbReference type="AlphaFoldDB" id="A0A5B2VZF4"/>
<evidence type="ECO:0000259" key="12">
    <source>
        <dbReference type="Pfam" id="PF14413"/>
    </source>
</evidence>
<dbReference type="InterPro" id="IPR024956">
    <property type="entry name" value="tRNAHis_GuaTrfase_cat"/>
</dbReference>
<evidence type="ECO:0000256" key="4">
    <source>
        <dbReference type="ARBA" id="ARBA00022679"/>
    </source>
</evidence>
<comment type="similarity">
    <text evidence="2">Belongs to the tRNA(His) guanylyltransferase family.</text>
</comment>
<evidence type="ECO:0000256" key="8">
    <source>
        <dbReference type="ARBA" id="ARBA00022741"/>
    </source>
</evidence>
<evidence type="ECO:0000313" key="14">
    <source>
        <dbReference type="Proteomes" id="UP000324611"/>
    </source>
</evidence>
<dbReference type="InterPro" id="IPR025845">
    <property type="entry name" value="Thg1_C_dom"/>
</dbReference>
<comment type="caution">
    <text evidence="13">The sequence shown here is derived from an EMBL/GenBank/DDBJ whole genome shotgun (WGS) entry which is preliminary data.</text>
</comment>
<protein>
    <recommendedName>
        <fullName evidence="3">tRNA(His) guanylyltransferase</fullName>
        <ecNumber evidence="3">2.7.7.79</ecNumber>
    </recommendedName>
</protein>
<feature type="domain" description="tRNAHis guanylyltransferase catalytic" evidence="11">
    <location>
        <begin position="8"/>
        <end position="130"/>
    </location>
</feature>
<comment type="cofactor">
    <cofactor evidence="1">
        <name>Mg(2+)</name>
        <dbReference type="ChEBI" id="CHEBI:18420"/>
    </cofactor>
</comment>
<dbReference type="Gene3D" id="3.30.70.3000">
    <property type="match status" value="1"/>
</dbReference>
<name>A0A5B2VZF4_9BACT</name>
<organism evidence="13 14">
    <name type="scientific">Chitinophaga agrisoli</name>
    <dbReference type="NCBI Taxonomy" id="2607653"/>
    <lineage>
        <taxon>Bacteria</taxon>
        <taxon>Pseudomonadati</taxon>
        <taxon>Bacteroidota</taxon>
        <taxon>Chitinophagia</taxon>
        <taxon>Chitinophagales</taxon>
        <taxon>Chitinophagaceae</taxon>
        <taxon>Chitinophaga</taxon>
    </lineage>
</organism>
<dbReference type="PANTHER" id="PTHR12729:SF6">
    <property type="entry name" value="TRNA(HIS) GUANYLYLTRANSFERASE-RELATED"/>
    <property type="match status" value="1"/>
</dbReference>
<dbReference type="EC" id="2.7.7.79" evidence="3"/>
<keyword evidence="6 13" id="KW-0548">Nucleotidyltransferase</keyword>
<dbReference type="Proteomes" id="UP000324611">
    <property type="component" value="Unassembled WGS sequence"/>
</dbReference>
<keyword evidence="14" id="KW-1185">Reference proteome</keyword>
<reference evidence="13 14" key="2">
    <citation type="submission" date="2019-09" db="EMBL/GenBank/DDBJ databases">
        <authorList>
            <person name="Jin C."/>
        </authorList>
    </citation>
    <scope>NUCLEOTIDE SEQUENCE [LARGE SCALE GENOMIC DNA]</scope>
    <source>
        <strain evidence="13 14">BN140078</strain>
    </source>
</reference>
<evidence type="ECO:0000256" key="1">
    <source>
        <dbReference type="ARBA" id="ARBA00001946"/>
    </source>
</evidence>
<reference evidence="13 14" key="1">
    <citation type="submission" date="2019-09" db="EMBL/GenBank/DDBJ databases">
        <title>Chitinophaga ginsengihumi sp. nov., isolated from soil of ginseng rhizosphere.</title>
        <authorList>
            <person name="Lee J."/>
        </authorList>
    </citation>
    <scope>NUCLEOTIDE SEQUENCE [LARGE SCALE GENOMIC DNA]</scope>
    <source>
        <strain evidence="13 14">BN140078</strain>
    </source>
</reference>
<keyword evidence="4 13" id="KW-0808">Transferase</keyword>
<evidence type="ECO:0000256" key="3">
    <source>
        <dbReference type="ARBA" id="ARBA00012511"/>
    </source>
</evidence>
<evidence type="ECO:0000256" key="6">
    <source>
        <dbReference type="ARBA" id="ARBA00022695"/>
    </source>
</evidence>
<evidence type="ECO:0000256" key="7">
    <source>
        <dbReference type="ARBA" id="ARBA00022723"/>
    </source>
</evidence>
<dbReference type="InterPro" id="IPR038469">
    <property type="entry name" value="tRNAHis_GuaTrfase_Thg1_sf"/>
</dbReference>
<dbReference type="PANTHER" id="PTHR12729">
    <property type="entry name" value="TRNA(HIS) GUANYLYLTRANSFERASE-RELATED"/>
    <property type="match status" value="1"/>
</dbReference>
<evidence type="ECO:0000313" key="13">
    <source>
        <dbReference type="EMBL" id="KAA2244415.1"/>
    </source>
</evidence>
<dbReference type="GO" id="GO:0005525">
    <property type="term" value="F:GTP binding"/>
    <property type="evidence" value="ECO:0007669"/>
    <property type="project" value="UniProtKB-KW"/>
</dbReference>
<dbReference type="InterPro" id="IPR007537">
    <property type="entry name" value="tRNAHis_GuaTrfase_Thg1"/>
</dbReference>
<evidence type="ECO:0000256" key="9">
    <source>
        <dbReference type="ARBA" id="ARBA00022842"/>
    </source>
</evidence>
<evidence type="ECO:0000259" key="11">
    <source>
        <dbReference type="Pfam" id="PF04446"/>
    </source>
</evidence>
<gene>
    <name evidence="13" type="ORF">F0L74_00050</name>
</gene>
<proteinExistence type="inferred from homology"/>
<dbReference type="RefSeq" id="WP_149835813.1">
    <property type="nucleotide sequence ID" value="NZ_VUOC01000001.1"/>
</dbReference>
<dbReference type="EMBL" id="VUOC01000001">
    <property type="protein sequence ID" value="KAA2244415.1"/>
    <property type="molecule type" value="Genomic_DNA"/>
</dbReference>
<dbReference type="Pfam" id="PF04446">
    <property type="entry name" value="Thg1"/>
    <property type="match status" value="1"/>
</dbReference>
<keyword evidence="9" id="KW-0460">Magnesium</keyword>
<evidence type="ECO:0000256" key="2">
    <source>
        <dbReference type="ARBA" id="ARBA00010113"/>
    </source>
</evidence>
<keyword evidence="10" id="KW-0342">GTP-binding</keyword>
<evidence type="ECO:0000256" key="10">
    <source>
        <dbReference type="ARBA" id="ARBA00023134"/>
    </source>
</evidence>
<sequence>MKFDELDSKMRVYETVNDTVVLPGNYIVARIDGRGFTRLTKEVHDFEKPFDIRFRDYMVATVQHLMQTGFNVVYGYTESDEISLLFHISEAAFSRKHRKYNSILAGEASAKFSVLLGDVAAFDCRLSALPNKQLVTDYFRWRNEDAHRNSLNAHCYWQLRKDQHSAAEATKKIERMTTAEKNELLFSYQVNFNDLPSWQKRGIGFYWEMVDKEGFDPKREQPVMVKRRQLQITYELPMKETYNDFVNDIIEKSEAL</sequence>
<dbReference type="Pfam" id="PF14413">
    <property type="entry name" value="Thg1C"/>
    <property type="match status" value="1"/>
</dbReference>
<keyword evidence="8" id="KW-0547">Nucleotide-binding</keyword>
<keyword evidence="7" id="KW-0479">Metal-binding</keyword>
<keyword evidence="5" id="KW-0819">tRNA processing</keyword>